<evidence type="ECO:0000256" key="1">
    <source>
        <dbReference type="ARBA" id="ARBA00010574"/>
    </source>
</evidence>
<reference evidence="3" key="1">
    <citation type="journal article" date="2012" name="Proc. Natl. Acad. Sci. U.S.A.">
        <title>Antigenic diversity is generated by distinct evolutionary mechanisms in African trypanosome species.</title>
        <authorList>
            <person name="Jackson A.P."/>
            <person name="Berry A."/>
            <person name="Aslett M."/>
            <person name="Allison H.C."/>
            <person name="Burton P."/>
            <person name="Vavrova-Anderson J."/>
            <person name="Brown R."/>
            <person name="Browne H."/>
            <person name="Corton N."/>
            <person name="Hauser H."/>
            <person name="Gamble J."/>
            <person name="Gilderthorp R."/>
            <person name="Marcello L."/>
            <person name="McQuillan J."/>
            <person name="Otto T.D."/>
            <person name="Quail M.A."/>
            <person name="Sanders M.J."/>
            <person name="van Tonder A."/>
            <person name="Ginger M.L."/>
            <person name="Field M.C."/>
            <person name="Barry J.D."/>
            <person name="Hertz-Fowler C."/>
            <person name="Berriman M."/>
        </authorList>
    </citation>
    <scope>NUCLEOTIDE SEQUENCE</scope>
    <source>
        <strain evidence="3">IL3000</strain>
    </source>
</reference>
<dbReference type="AlphaFoldDB" id="G0UNT6"/>
<dbReference type="VEuPathDB" id="TriTrypDB:TcIL3000_6_2930"/>
<comment type="similarity">
    <text evidence="1">Belongs to the Iojap/RsfS family.</text>
</comment>
<dbReference type="InterPro" id="IPR004394">
    <property type="entry name" value="Iojap/RsfS/C7orf30"/>
</dbReference>
<accession>G0UNT6</accession>
<dbReference type="InterPro" id="IPR043519">
    <property type="entry name" value="NT_sf"/>
</dbReference>
<dbReference type="PANTHER" id="PTHR21043">
    <property type="entry name" value="IOJAP SUPERFAMILY ORTHOLOG"/>
    <property type="match status" value="1"/>
</dbReference>
<name>G0UNT6_TRYCI</name>
<dbReference type="Gene3D" id="3.30.460.10">
    <property type="entry name" value="Beta Polymerase, domain 2"/>
    <property type="match status" value="1"/>
</dbReference>
<proteinExistence type="inferred from homology"/>
<dbReference type="GO" id="GO:0043023">
    <property type="term" value="F:ribosomal large subunit binding"/>
    <property type="evidence" value="ECO:0007669"/>
    <property type="project" value="TreeGrafter"/>
</dbReference>
<feature type="region of interest" description="Disordered" evidence="2">
    <location>
        <begin position="148"/>
        <end position="186"/>
    </location>
</feature>
<dbReference type="SUPFAM" id="SSF81301">
    <property type="entry name" value="Nucleotidyltransferase"/>
    <property type="match status" value="1"/>
</dbReference>
<organism evidence="3">
    <name type="scientific">Trypanosoma congolense (strain IL3000)</name>
    <dbReference type="NCBI Taxonomy" id="1068625"/>
    <lineage>
        <taxon>Eukaryota</taxon>
        <taxon>Discoba</taxon>
        <taxon>Euglenozoa</taxon>
        <taxon>Kinetoplastea</taxon>
        <taxon>Metakinetoplastina</taxon>
        <taxon>Trypanosomatida</taxon>
        <taxon>Trypanosomatidae</taxon>
        <taxon>Trypanosoma</taxon>
        <taxon>Nannomonas</taxon>
    </lineage>
</organism>
<dbReference type="Pfam" id="PF02410">
    <property type="entry name" value="RsfS"/>
    <property type="match status" value="1"/>
</dbReference>
<sequence>MFSVARLKSHSHYFFFLRTVLIRHFMASFYQLVYGKAMQRLVSQATIARRFGRCYGVLRHWWRPGLYFYHDAYLVGARFHSHLAVTPPLECDDSDFVNTQWDDVVGDGRGTALQMLSEELPVIGVTREVVAPVEQELSRFNIALASPRGDQGEVRSNSRAVSKCEEGGSLTETEQPDPARERPPLPYDDEGFAEVLLEMEVEGSIDEVWQDGRKAHMEDVKEIASVLRSMKVWDICAIDVTEKTSNFDYMVFGTCEGPRHVHLAAWAVQEADALKRVSKIKRKQVDHMWEVVPVGRIIVNLMQESLREELSLERKWTVTKSMDPLSMANAAVSEGRSVRAHGLWTLTLNLQDLEDFEVDYCKDVLLAQI</sequence>
<evidence type="ECO:0000256" key="2">
    <source>
        <dbReference type="SAM" id="MobiDB-lite"/>
    </source>
</evidence>
<gene>
    <name evidence="3" type="ORF">TCIL3000_6_2930</name>
</gene>
<protein>
    <submittedName>
        <fullName evidence="3">Uncharacterized protein</fullName>
    </submittedName>
</protein>
<dbReference type="GO" id="GO:0017148">
    <property type="term" value="P:negative regulation of translation"/>
    <property type="evidence" value="ECO:0007669"/>
    <property type="project" value="TreeGrafter"/>
</dbReference>
<dbReference type="EMBL" id="HE575319">
    <property type="protein sequence ID" value="CCC91047.1"/>
    <property type="molecule type" value="Genomic_DNA"/>
</dbReference>
<dbReference type="PANTHER" id="PTHR21043:SF0">
    <property type="entry name" value="MITOCHONDRIAL ASSEMBLY OF RIBOSOMAL LARGE SUBUNIT PROTEIN 1"/>
    <property type="match status" value="1"/>
</dbReference>
<evidence type="ECO:0000313" key="3">
    <source>
        <dbReference type="EMBL" id="CCC91047.1"/>
    </source>
</evidence>
<dbReference type="GO" id="GO:0090071">
    <property type="term" value="P:negative regulation of ribosome biogenesis"/>
    <property type="evidence" value="ECO:0007669"/>
    <property type="project" value="TreeGrafter"/>
</dbReference>